<dbReference type="Proteomes" id="UP001138997">
    <property type="component" value="Unassembled WGS sequence"/>
</dbReference>
<sequence>MKPAPRQWWRHVDADAWRNFAEPDALARERKAAVLAALEELSTRAPMSTAPEIIKQVREIGFRDPLTELDLRKALDHLTDSDLVEPFRDYAAMSSGYDAVIRRQEAWALTQLGRGVVAAVRVATMDAGRALQLPARLLDGVERTLRDLLDHRTADPGLLPTAFGDVRSRIDELQRVTADFYAALAQIVQSDVTDDALFGDNRDRVVEALRQFPREYGLALRRVDQALADLANIGPRGLAEAAVAHAGLIDAEDQQEWIEERVRLLDDLAAWFAPEGSVNRLISSATGAVHTLLIAIDRRYTAMRRGSDLGADFRELAYSLHSQPTPEAARSVYNAAFGNWPSHHVLVSNDEDVAHATMARAGESSRVVELTLREHERHGSAAGRPKKLADTSVERTEALARASHIARIRKNLASKLITKGEVDLSHFSGLDHEAAAVLLSAVEVAIQTFDHEAGYGQAQAERAGVVLRVTHIDLGETVTIDLAEGRLTGPLIRMIVLPASAASDADFSDISETLGLASGGAA</sequence>
<evidence type="ECO:0000313" key="2">
    <source>
        <dbReference type="Proteomes" id="UP001138997"/>
    </source>
</evidence>
<name>A0A9X1NIQ8_9ACTN</name>
<dbReference type="InterPro" id="IPR013493">
    <property type="entry name" value="CHP02677"/>
</dbReference>
<dbReference type="AlphaFoldDB" id="A0A9X1NIQ8"/>
<dbReference type="Pfam" id="PF09660">
    <property type="entry name" value="DUF2397"/>
    <property type="match status" value="1"/>
</dbReference>
<gene>
    <name evidence="1" type="ORF">LR394_33325</name>
</gene>
<organism evidence="1 2">
    <name type="scientific">Kineosporia babensis</name>
    <dbReference type="NCBI Taxonomy" id="499548"/>
    <lineage>
        <taxon>Bacteria</taxon>
        <taxon>Bacillati</taxon>
        <taxon>Actinomycetota</taxon>
        <taxon>Actinomycetes</taxon>
        <taxon>Kineosporiales</taxon>
        <taxon>Kineosporiaceae</taxon>
        <taxon>Kineosporia</taxon>
    </lineage>
</organism>
<dbReference type="RefSeq" id="WP_231448606.1">
    <property type="nucleotide sequence ID" value="NZ_JAJOMB010000024.1"/>
</dbReference>
<proteinExistence type="predicted"/>
<protein>
    <submittedName>
        <fullName evidence="1">DUF2397 family protein</fullName>
    </submittedName>
</protein>
<comment type="caution">
    <text evidence="1">The sequence shown here is derived from an EMBL/GenBank/DDBJ whole genome shotgun (WGS) entry which is preliminary data.</text>
</comment>
<dbReference type="EMBL" id="JAJOMB010000024">
    <property type="protein sequence ID" value="MCD5315787.1"/>
    <property type="molecule type" value="Genomic_DNA"/>
</dbReference>
<reference evidence="1" key="1">
    <citation type="submission" date="2021-11" db="EMBL/GenBank/DDBJ databases">
        <title>Streptomyces corallinus and Kineosporia corallina sp. nov., two new coral-derived marine actinobacteria.</title>
        <authorList>
            <person name="Buangrab K."/>
            <person name="Sutthacheep M."/>
            <person name="Yeemin T."/>
            <person name="Harunari E."/>
            <person name="Igarashi Y."/>
            <person name="Sripreechasak P."/>
            <person name="Kanchanasin P."/>
            <person name="Tanasupawat S."/>
            <person name="Phongsopitanun W."/>
        </authorList>
    </citation>
    <scope>NUCLEOTIDE SEQUENCE</scope>
    <source>
        <strain evidence="1">JCM 31032</strain>
    </source>
</reference>
<keyword evidence="2" id="KW-1185">Reference proteome</keyword>
<accession>A0A9X1NIQ8</accession>
<evidence type="ECO:0000313" key="1">
    <source>
        <dbReference type="EMBL" id="MCD5315787.1"/>
    </source>
</evidence>